<proteinExistence type="predicted"/>
<gene>
    <name evidence="2" type="ORF">FQY83_11955</name>
</gene>
<feature type="transmembrane region" description="Helical" evidence="1">
    <location>
        <begin position="45"/>
        <end position="67"/>
    </location>
</feature>
<dbReference type="Proteomes" id="UP000319980">
    <property type="component" value="Unassembled WGS sequence"/>
</dbReference>
<keyword evidence="1" id="KW-0472">Membrane</keyword>
<comment type="caution">
    <text evidence="2">The sequence shown here is derived from an EMBL/GenBank/DDBJ whole genome shotgun (WGS) entry which is preliminary data.</text>
</comment>
<evidence type="ECO:0000256" key="1">
    <source>
        <dbReference type="SAM" id="Phobius"/>
    </source>
</evidence>
<feature type="transmembrane region" description="Helical" evidence="1">
    <location>
        <begin position="12"/>
        <end position="33"/>
    </location>
</feature>
<feature type="transmembrane region" description="Helical" evidence="1">
    <location>
        <begin position="117"/>
        <end position="142"/>
    </location>
</feature>
<evidence type="ECO:0008006" key="4">
    <source>
        <dbReference type="Google" id="ProtNLM"/>
    </source>
</evidence>
<dbReference type="OrthoDB" id="6058202at2"/>
<dbReference type="RefSeq" id="WP_158636494.1">
    <property type="nucleotide sequence ID" value="NZ_VOHK01000005.1"/>
</dbReference>
<feature type="transmembrane region" description="Helical" evidence="1">
    <location>
        <begin position="180"/>
        <end position="201"/>
    </location>
</feature>
<keyword evidence="1" id="KW-0812">Transmembrane</keyword>
<feature type="transmembrane region" description="Helical" evidence="1">
    <location>
        <begin position="213"/>
        <end position="232"/>
    </location>
</feature>
<name>A0A5C5TZ82_9GAMM</name>
<reference evidence="2 3" key="1">
    <citation type="journal article" date="2008" name="Int. J. Syst. Evol. Microbiol.">
        <title>Luteimonas marina sp. nov., isolated from seawater.</title>
        <authorList>
            <person name="Baik K.S."/>
            <person name="Park S.C."/>
            <person name="Kim M.S."/>
            <person name="Kim E.M."/>
            <person name="Park C."/>
            <person name="Chun J."/>
            <person name="Seong C.N."/>
        </authorList>
    </citation>
    <scope>NUCLEOTIDE SEQUENCE [LARGE SCALE GENOMIC DNA]</scope>
    <source>
        <strain evidence="2 3">FR1330</strain>
    </source>
</reference>
<sequence>MAGQRSRRRNRFFVWTAVAMLVVVALGFGKSFYLRPVFSDTPLPTYLAVHGIVMTAWYLLFLAQALLAGSGRIDLHRRLGIAGVALAAAVVATGALVHLRLIPRMQALGRIASPEDLAFAIDFALQGLASLAPFVVLIALAVWWRRRPAVHKRLMFWAMAWTLGPAFTNTRPLGQFLDSLVVPYLPFFPADLFWLVALLAYDWTTTRRIHPATWLGFLLLALYFLFAMPWIAGNATLQAWLKACLGLTG</sequence>
<keyword evidence="3" id="KW-1185">Reference proteome</keyword>
<evidence type="ECO:0000313" key="2">
    <source>
        <dbReference type="EMBL" id="TWT19076.1"/>
    </source>
</evidence>
<keyword evidence="1" id="KW-1133">Transmembrane helix</keyword>
<accession>A0A5C5TZ82</accession>
<protein>
    <recommendedName>
        <fullName evidence="4">DUF2306 domain-containing protein</fullName>
    </recommendedName>
</protein>
<dbReference type="AlphaFoldDB" id="A0A5C5TZ82"/>
<evidence type="ECO:0000313" key="3">
    <source>
        <dbReference type="Proteomes" id="UP000319980"/>
    </source>
</evidence>
<feature type="transmembrane region" description="Helical" evidence="1">
    <location>
        <begin position="79"/>
        <end position="97"/>
    </location>
</feature>
<organism evidence="2 3">
    <name type="scientific">Luteimonas marina</name>
    <dbReference type="NCBI Taxonomy" id="488485"/>
    <lineage>
        <taxon>Bacteria</taxon>
        <taxon>Pseudomonadati</taxon>
        <taxon>Pseudomonadota</taxon>
        <taxon>Gammaproteobacteria</taxon>
        <taxon>Lysobacterales</taxon>
        <taxon>Lysobacteraceae</taxon>
        <taxon>Luteimonas</taxon>
    </lineage>
</organism>
<dbReference type="EMBL" id="VOHK01000005">
    <property type="protein sequence ID" value="TWT19076.1"/>
    <property type="molecule type" value="Genomic_DNA"/>
</dbReference>